<sequence>MNHLSGLDHVPSLSLPTDDAAALDSFRATHEAARPPSFESSIRSPTHEIATSDLPPCGWRPLDDVTLYRFLCADRRNGKFQPMQSALRLKRALKFRKDEGVDEILGNRKAKRGADSPSPSSRDGSPAHLRCGSTVSLSSIASGRMCDVNGVKGFQATESPSKVVQTADEKLLANEAMGGNSAPCVSAFSPRELERYQRLRVRVFVGRDQSGQPVMFERLGEYLGSGNCSLMTDEEAIRFYVWDLERHFTEMREASMMTGKLIQRHTYFGDASGIMTAIMNRSIWKVIPHLKTLVKAVEEHYPEMADKIVLFNVPRVASLFYRAVRAFLDPVTAEKIELHPGIPLSKFEKIMPIEAIPVEYGGKNTLHFPPTE</sequence>
<protein>
    <recommendedName>
        <fullName evidence="2">CRAL-TRIO domain-containing protein</fullName>
    </recommendedName>
</protein>
<dbReference type="PROSITE" id="PS50191">
    <property type="entry name" value="CRAL_TRIO"/>
    <property type="match status" value="1"/>
</dbReference>
<dbReference type="Gene3D" id="3.40.525.10">
    <property type="entry name" value="CRAL-TRIO lipid binding domain"/>
    <property type="match status" value="1"/>
</dbReference>
<gene>
    <name evidence="3" type="ORF">OAUR00152_LOCUS39233</name>
</gene>
<dbReference type="GO" id="GO:0005737">
    <property type="term" value="C:cytoplasm"/>
    <property type="evidence" value="ECO:0007669"/>
    <property type="project" value="TreeGrafter"/>
</dbReference>
<feature type="domain" description="CRAL-TRIO" evidence="2">
    <location>
        <begin position="192"/>
        <end position="368"/>
    </location>
</feature>
<organism evidence="3">
    <name type="scientific">Odontella aurita</name>
    <dbReference type="NCBI Taxonomy" id="265563"/>
    <lineage>
        <taxon>Eukaryota</taxon>
        <taxon>Sar</taxon>
        <taxon>Stramenopiles</taxon>
        <taxon>Ochrophyta</taxon>
        <taxon>Bacillariophyta</taxon>
        <taxon>Mediophyceae</taxon>
        <taxon>Biddulphiophycidae</taxon>
        <taxon>Eupodiscales</taxon>
        <taxon>Odontellaceae</taxon>
        <taxon>Odontella</taxon>
    </lineage>
</organism>
<evidence type="ECO:0000259" key="2">
    <source>
        <dbReference type="PROSITE" id="PS50191"/>
    </source>
</evidence>
<reference evidence="3" key="1">
    <citation type="submission" date="2021-01" db="EMBL/GenBank/DDBJ databases">
        <authorList>
            <person name="Corre E."/>
            <person name="Pelletier E."/>
            <person name="Niang G."/>
            <person name="Scheremetjew M."/>
            <person name="Finn R."/>
            <person name="Kale V."/>
            <person name="Holt S."/>
            <person name="Cochrane G."/>
            <person name="Meng A."/>
            <person name="Brown T."/>
            <person name="Cohen L."/>
        </authorList>
    </citation>
    <scope>NUCLEOTIDE SEQUENCE</scope>
    <source>
        <strain evidence="3">Isolate 1302-5</strain>
    </source>
</reference>
<dbReference type="EMBL" id="HBKQ01057411">
    <property type="protein sequence ID" value="CAE2283920.1"/>
    <property type="molecule type" value="Transcribed_RNA"/>
</dbReference>
<dbReference type="PANTHER" id="PTHR23324">
    <property type="entry name" value="SEC14 RELATED PROTEIN"/>
    <property type="match status" value="1"/>
</dbReference>
<accession>A0A7S4NFW5</accession>
<evidence type="ECO:0000313" key="3">
    <source>
        <dbReference type="EMBL" id="CAE2283920.1"/>
    </source>
</evidence>
<evidence type="ECO:0000256" key="1">
    <source>
        <dbReference type="SAM" id="MobiDB-lite"/>
    </source>
</evidence>
<dbReference type="InterPro" id="IPR051064">
    <property type="entry name" value="SEC14/CRAL-TRIO_domain"/>
</dbReference>
<feature type="region of interest" description="Disordered" evidence="1">
    <location>
        <begin position="104"/>
        <end position="129"/>
    </location>
</feature>
<dbReference type="CDD" id="cd00170">
    <property type="entry name" value="SEC14"/>
    <property type="match status" value="1"/>
</dbReference>
<dbReference type="InterPro" id="IPR001251">
    <property type="entry name" value="CRAL-TRIO_dom"/>
</dbReference>
<dbReference type="InterPro" id="IPR036865">
    <property type="entry name" value="CRAL-TRIO_dom_sf"/>
</dbReference>
<dbReference type="Pfam" id="PF00650">
    <property type="entry name" value="CRAL_TRIO"/>
    <property type="match status" value="1"/>
</dbReference>
<dbReference type="SMART" id="SM00516">
    <property type="entry name" value="SEC14"/>
    <property type="match status" value="1"/>
</dbReference>
<proteinExistence type="predicted"/>
<name>A0A7S4NFW5_9STRA</name>
<dbReference type="PANTHER" id="PTHR23324:SF83">
    <property type="entry name" value="SEC14-LIKE PROTEIN 2"/>
    <property type="match status" value="1"/>
</dbReference>
<dbReference type="SUPFAM" id="SSF52087">
    <property type="entry name" value="CRAL/TRIO domain"/>
    <property type="match status" value="1"/>
</dbReference>
<feature type="compositionally biased region" description="Low complexity" evidence="1">
    <location>
        <begin position="115"/>
        <end position="127"/>
    </location>
</feature>
<dbReference type="AlphaFoldDB" id="A0A7S4NFW5"/>